<keyword evidence="5 8" id="KW-1133">Transmembrane helix</keyword>
<evidence type="ECO:0000256" key="5">
    <source>
        <dbReference type="ARBA" id="ARBA00022989"/>
    </source>
</evidence>
<dbReference type="SUPFAM" id="SSF81343">
    <property type="entry name" value="Fumarate reductase respiratory complex transmembrane subunits"/>
    <property type="match status" value="1"/>
</dbReference>
<comment type="subcellular location">
    <subcellularLocation>
        <location evidence="1">Membrane</location>
    </subcellularLocation>
</comment>
<dbReference type="STRING" id="1193518.BN13_440026"/>
<dbReference type="Proteomes" id="UP000035720">
    <property type="component" value="Unassembled WGS sequence"/>
</dbReference>
<dbReference type="GO" id="GO:0046872">
    <property type="term" value="F:metal ion binding"/>
    <property type="evidence" value="ECO:0007669"/>
    <property type="project" value="UniProtKB-KW"/>
</dbReference>
<evidence type="ECO:0000256" key="4">
    <source>
        <dbReference type="ARBA" id="ARBA00022723"/>
    </source>
</evidence>
<dbReference type="Gene3D" id="1.20.1300.10">
    <property type="entry name" value="Fumarate reductase/succinate dehydrogenase, transmembrane subunit"/>
    <property type="match status" value="1"/>
</dbReference>
<evidence type="ECO:0000256" key="8">
    <source>
        <dbReference type="SAM" id="Phobius"/>
    </source>
</evidence>
<keyword evidence="3 8" id="KW-0812">Transmembrane</keyword>
<reference evidence="9 10" key="1">
    <citation type="journal article" date="2013" name="ISME J.">
        <title>A metabolic model for members of the genus Tetrasphaera involved in enhanced biological phosphorus removal.</title>
        <authorList>
            <person name="Kristiansen R."/>
            <person name="Nguyen H.T.T."/>
            <person name="Saunders A.M."/>
            <person name="Nielsen J.L."/>
            <person name="Wimmer R."/>
            <person name="Le V.Q."/>
            <person name="McIlroy S.J."/>
            <person name="Petrovski S."/>
            <person name="Seviour R.J."/>
            <person name="Calteau A."/>
            <person name="Nielsen K.L."/>
            <person name="Nielsen P.H."/>
        </authorList>
    </citation>
    <scope>NUCLEOTIDE SEQUENCE [LARGE SCALE GENOMIC DNA]</scope>
    <source>
        <strain evidence="9 10">Ben 74</strain>
    </source>
</reference>
<dbReference type="EC" id="1.3.5.1" evidence="9"/>
<name>A0A077M8M4_9MICO</name>
<evidence type="ECO:0000313" key="10">
    <source>
        <dbReference type="Proteomes" id="UP000035720"/>
    </source>
</evidence>
<gene>
    <name evidence="9" type="ORF">BN13_440026</name>
</gene>
<evidence type="ECO:0000313" key="9">
    <source>
        <dbReference type="EMBL" id="CCI53701.1"/>
    </source>
</evidence>
<feature type="transmembrane region" description="Helical" evidence="8">
    <location>
        <begin position="21"/>
        <end position="40"/>
    </location>
</feature>
<dbReference type="InterPro" id="IPR034804">
    <property type="entry name" value="SQR/QFR_C/D"/>
</dbReference>
<keyword evidence="6" id="KW-0408">Iron</keyword>
<keyword evidence="10" id="KW-1185">Reference proteome</keyword>
<dbReference type="AlphaFoldDB" id="A0A077M8M4"/>
<evidence type="ECO:0000256" key="6">
    <source>
        <dbReference type="ARBA" id="ARBA00023004"/>
    </source>
</evidence>
<dbReference type="GO" id="GO:0008177">
    <property type="term" value="F:succinate dehydrogenase (quinone) activity"/>
    <property type="evidence" value="ECO:0007669"/>
    <property type="project" value="UniProtKB-EC"/>
</dbReference>
<feature type="transmembrane region" description="Helical" evidence="8">
    <location>
        <begin position="122"/>
        <end position="143"/>
    </location>
</feature>
<organism evidence="9 10">
    <name type="scientific">Nostocoides jenkinsii Ben 74</name>
    <dbReference type="NCBI Taxonomy" id="1193518"/>
    <lineage>
        <taxon>Bacteria</taxon>
        <taxon>Bacillati</taxon>
        <taxon>Actinomycetota</taxon>
        <taxon>Actinomycetes</taxon>
        <taxon>Micrococcales</taxon>
        <taxon>Intrasporangiaceae</taxon>
        <taxon>Nostocoides</taxon>
    </lineage>
</organism>
<feature type="transmembrane region" description="Helical" evidence="8">
    <location>
        <begin position="205"/>
        <end position="230"/>
    </location>
</feature>
<dbReference type="OrthoDB" id="9788081at2"/>
<comment type="caution">
    <text evidence="9">The sequence shown here is derived from an EMBL/GenBank/DDBJ whole genome shotgun (WGS) entry which is preliminary data.</text>
</comment>
<evidence type="ECO:0000256" key="1">
    <source>
        <dbReference type="ARBA" id="ARBA00004370"/>
    </source>
</evidence>
<sequence length="231" mass="24979">MATSTLPATKPASRSSIGLKLLMAATGLIFVGYVLLHAYGNLMVLGGADTFNAYAHHLRTFGEPMLPYGGLLWIVRIVLLVSLVLHAYSAITLWGRANSARSTRYAVKKNVGSTLASRTMRYGGLALLLFVVFHILHLTTHTIHPQGEQPTPYANVVNSFDKWWLVLIYVCAVLALAFHLFHGVWSAAQTLGLTSTAASRARAKLVAHFVGALVATAFLIPPLAILFGIVE</sequence>
<protein>
    <submittedName>
        <fullName evidence="9">Putative Succinate dehydrogenase cytochrome b558 subunit (SdhC) (Or fumarate reductase frdC)</fullName>
        <ecNumber evidence="9">1.3.5.1</ecNumber>
    </submittedName>
</protein>
<feature type="transmembrane region" description="Helical" evidence="8">
    <location>
        <begin position="71"/>
        <end position="94"/>
    </location>
</feature>
<feature type="transmembrane region" description="Helical" evidence="8">
    <location>
        <begin position="163"/>
        <end position="185"/>
    </location>
</feature>
<dbReference type="RefSeq" id="WP_048546034.1">
    <property type="nucleotide sequence ID" value="NZ_HF571038.1"/>
</dbReference>
<evidence type="ECO:0000256" key="3">
    <source>
        <dbReference type="ARBA" id="ARBA00022692"/>
    </source>
</evidence>
<keyword evidence="7 8" id="KW-0472">Membrane</keyword>
<evidence type="ECO:0000256" key="7">
    <source>
        <dbReference type="ARBA" id="ARBA00023136"/>
    </source>
</evidence>
<dbReference type="NCBIfam" id="TIGR02046">
    <property type="entry name" value="sdhC_b558_fam"/>
    <property type="match status" value="1"/>
</dbReference>
<dbReference type="InterPro" id="IPR011138">
    <property type="entry name" value="Cytochrome_b-558"/>
</dbReference>
<dbReference type="EMBL" id="CAJC01000155">
    <property type="protein sequence ID" value="CCI53701.1"/>
    <property type="molecule type" value="Genomic_DNA"/>
</dbReference>
<keyword evidence="4" id="KW-0479">Metal-binding</keyword>
<dbReference type="InterPro" id="IPR000701">
    <property type="entry name" value="SuccDH_FuR_B_TM-su"/>
</dbReference>
<dbReference type="CDD" id="cd03498">
    <property type="entry name" value="SQR_TypeB_2_TM"/>
    <property type="match status" value="1"/>
</dbReference>
<proteinExistence type="predicted"/>
<keyword evidence="2" id="KW-0349">Heme</keyword>
<evidence type="ECO:0000256" key="2">
    <source>
        <dbReference type="ARBA" id="ARBA00022617"/>
    </source>
</evidence>
<dbReference type="Pfam" id="PF01127">
    <property type="entry name" value="Sdh_cyt"/>
    <property type="match status" value="1"/>
</dbReference>
<accession>A0A077M8M4</accession>
<dbReference type="GO" id="GO:0016020">
    <property type="term" value="C:membrane"/>
    <property type="evidence" value="ECO:0007669"/>
    <property type="project" value="UniProtKB-SubCell"/>
</dbReference>
<keyword evidence="9" id="KW-0560">Oxidoreductase</keyword>